<evidence type="ECO:0000313" key="3">
    <source>
        <dbReference type="Proteomes" id="UP000320582"/>
    </source>
</evidence>
<reference evidence="2 3" key="1">
    <citation type="submission" date="2019-06" db="EMBL/GenBank/DDBJ databases">
        <title>Genomic Encyclopedia of Archaeal and Bacterial Type Strains, Phase II (KMG-II): from individual species to whole genera.</title>
        <authorList>
            <person name="Goeker M."/>
        </authorList>
    </citation>
    <scope>NUCLEOTIDE SEQUENCE [LARGE SCALE GENOMIC DNA]</scope>
    <source>
        <strain evidence="2 3">DSM 18423</strain>
    </source>
</reference>
<dbReference type="Proteomes" id="UP000320582">
    <property type="component" value="Unassembled WGS sequence"/>
</dbReference>
<dbReference type="EMBL" id="VFPT01000002">
    <property type="protein sequence ID" value="TQM90382.1"/>
    <property type="molecule type" value="Genomic_DNA"/>
</dbReference>
<proteinExistence type="predicted"/>
<dbReference type="AlphaFoldDB" id="A0A543K5P4"/>
<dbReference type="RefSeq" id="WP_142084833.1">
    <property type="nucleotide sequence ID" value="NZ_VFPT01000002.1"/>
</dbReference>
<organism evidence="2 3">
    <name type="scientific">Roseinatronobacter monicus</name>
    <dbReference type="NCBI Taxonomy" id="393481"/>
    <lineage>
        <taxon>Bacteria</taxon>
        <taxon>Pseudomonadati</taxon>
        <taxon>Pseudomonadota</taxon>
        <taxon>Alphaproteobacteria</taxon>
        <taxon>Rhodobacterales</taxon>
        <taxon>Paracoccaceae</taxon>
        <taxon>Roseinatronobacter</taxon>
    </lineage>
</organism>
<keyword evidence="3" id="KW-1185">Reference proteome</keyword>
<dbReference type="OrthoDB" id="8278692at2"/>
<evidence type="ECO:0000256" key="1">
    <source>
        <dbReference type="SAM" id="MobiDB-lite"/>
    </source>
</evidence>
<comment type="caution">
    <text evidence="2">The sequence shown here is derived from an EMBL/GenBank/DDBJ whole genome shotgun (WGS) entry which is preliminary data.</text>
</comment>
<gene>
    <name evidence="2" type="ORF">BD293_3760</name>
</gene>
<protein>
    <submittedName>
        <fullName evidence="2">Uncharacterized protein</fullName>
    </submittedName>
</protein>
<accession>A0A543K5P4</accession>
<sequence>MPTWTDALALADGTLLLAGNTKMPERRDRFADMPPPPVTDRPLTPAEQAAYQQVLQSYFLTQNAERATRFPMETLGFIARRDAQGWDLARTVQKGAIFGLAQDPDGAIWAVEDGGHKCTTGTPS</sequence>
<evidence type="ECO:0000313" key="2">
    <source>
        <dbReference type="EMBL" id="TQM90382.1"/>
    </source>
</evidence>
<name>A0A543K5P4_9RHOB</name>
<feature type="region of interest" description="Disordered" evidence="1">
    <location>
        <begin position="21"/>
        <end position="43"/>
    </location>
</feature>